<dbReference type="InterPro" id="IPR014710">
    <property type="entry name" value="RmlC-like_jellyroll"/>
</dbReference>
<feature type="region of interest" description="Disordered" evidence="12">
    <location>
        <begin position="94"/>
        <end position="127"/>
    </location>
</feature>
<gene>
    <name evidence="15" type="ORF">CYMTET_50834</name>
</gene>
<dbReference type="Proteomes" id="UP001190700">
    <property type="component" value="Unassembled WGS sequence"/>
</dbReference>
<feature type="compositionally biased region" description="Basic and acidic residues" evidence="12">
    <location>
        <begin position="1205"/>
        <end position="1214"/>
    </location>
</feature>
<feature type="region of interest" description="Disordered" evidence="12">
    <location>
        <begin position="1181"/>
        <end position="1237"/>
    </location>
</feature>
<keyword evidence="5" id="KW-0631">Potassium channel</keyword>
<keyword evidence="8 13" id="KW-1133">Transmembrane helix</keyword>
<feature type="transmembrane region" description="Helical" evidence="13">
    <location>
        <begin position="327"/>
        <end position="347"/>
    </location>
</feature>
<dbReference type="EMBL" id="LGRX02033988">
    <property type="protein sequence ID" value="KAK3239234.1"/>
    <property type="molecule type" value="Genomic_DNA"/>
</dbReference>
<feature type="region of interest" description="Disordered" evidence="12">
    <location>
        <begin position="543"/>
        <end position="570"/>
    </location>
</feature>
<evidence type="ECO:0000313" key="16">
    <source>
        <dbReference type="Proteomes" id="UP001190700"/>
    </source>
</evidence>
<evidence type="ECO:0000256" key="12">
    <source>
        <dbReference type="SAM" id="MobiDB-lite"/>
    </source>
</evidence>
<evidence type="ECO:0000256" key="8">
    <source>
        <dbReference type="ARBA" id="ARBA00022989"/>
    </source>
</evidence>
<feature type="compositionally biased region" description="Polar residues" evidence="12">
    <location>
        <begin position="1215"/>
        <end position="1229"/>
    </location>
</feature>
<organism evidence="15 16">
    <name type="scientific">Cymbomonas tetramitiformis</name>
    <dbReference type="NCBI Taxonomy" id="36881"/>
    <lineage>
        <taxon>Eukaryota</taxon>
        <taxon>Viridiplantae</taxon>
        <taxon>Chlorophyta</taxon>
        <taxon>Pyramimonadophyceae</taxon>
        <taxon>Pyramimonadales</taxon>
        <taxon>Pyramimonadaceae</taxon>
        <taxon>Cymbomonas</taxon>
    </lineage>
</organism>
<proteinExistence type="predicted"/>
<feature type="domain" description="Cyclic nucleotide-binding" evidence="14">
    <location>
        <begin position="739"/>
        <end position="776"/>
    </location>
</feature>
<dbReference type="GO" id="GO:0042391">
    <property type="term" value="P:regulation of membrane potential"/>
    <property type="evidence" value="ECO:0007669"/>
    <property type="project" value="TreeGrafter"/>
</dbReference>
<protein>
    <recommendedName>
        <fullName evidence="14">Cyclic nucleotide-binding domain-containing protein</fullName>
    </recommendedName>
</protein>
<dbReference type="Gene3D" id="2.60.120.10">
    <property type="entry name" value="Jelly Rolls"/>
    <property type="match status" value="1"/>
</dbReference>
<dbReference type="GO" id="GO:0034702">
    <property type="term" value="C:monoatomic ion channel complex"/>
    <property type="evidence" value="ECO:0007669"/>
    <property type="project" value="UniProtKB-KW"/>
</dbReference>
<dbReference type="InterPro" id="IPR003938">
    <property type="entry name" value="K_chnl_volt-dep_EAG/ELK/ERG"/>
</dbReference>
<keyword evidence="4 13" id="KW-0812">Transmembrane</keyword>
<keyword evidence="10 13" id="KW-0472">Membrane</keyword>
<dbReference type="InterPro" id="IPR018490">
    <property type="entry name" value="cNMP-bd_dom_sf"/>
</dbReference>
<keyword evidence="2" id="KW-0813">Transport</keyword>
<evidence type="ECO:0000256" key="10">
    <source>
        <dbReference type="ARBA" id="ARBA00023136"/>
    </source>
</evidence>
<feature type="transmembrane region" description="Helical" evidence="13">
    <location>
        <begin position="455"/>
        <end position="477"/>
    </location>
</feature>
<dbReference type="SUPFAM" id="SSF81324">
    <property type="entry name" value="Voltage-gated potassium channels"/>
    <property type="match status" value="1"/>
</dbReference>
<feature type="transmembrane region" description="Helical" evidence="13">
    <location>
        <begin position="388"/>
        <end position="408"/>
    </location>
</feature>
<feature type="region of interest" description="Disordered" evidence="12">
    <location>
        <begin position="649"/>
        <end position="675"/>
    </location>
</feature>
<keyword evidence="6" id="KW-0851">Voltage-gated channel</keyword>
<dbReference type="InterPro" id="IPR050818">
    <property type="entry name" value="KCNH_animal-type"/>
</dbReference>
<dbReference type="PANTHER" id="PTHR10217">
    <property type="entry name" value="VOLTAGE AND LIGAND GATED POTASSIUM CHANNEL"/>
    <property type="match status" value="1"/>
</dbReference>
<feature type="domain" description="Cyclic nucleotide-binding" evidence="14">
    <location>
        <begin position="869"/>
        <end position="907"/>
    </location>
</feature>
<keyword evidence="3" id="KW-0633">Potassium transport</keyword>
<keyword evidence="16" id="KW-1185">Reference proteome</keyword>
<evidence type="ECO:0000256" key="9">
    <source>
        <dbReference type="ARBA" id="ARBA00023065"/>
    </source>
</evidence>
<evidence type="ECO:0000256" key="1">
    <source>
        <dbReference type="ARBA" id="ARBA00004141"/>
    </source>
</evidence>
<feature type="transmembrane region" description="Helical" evidence="13">
    <location>
        <begin position="428"/>
        <end position="448"/>
    </location>
</feature>
<comment type="caution">
    <text evidence="15">The sequence shown here is derived from an EMBL/GenBank/DDBJ whole genome shotgun (WGS) entry which is preliminary data.</text>
</comment>
<dbReference type="Gene3D" id="1.10.287.70">
    <property type="match status" value="1"/>
</dbReference>
<keyword evidence="9" id="KW-0406">Ion transport</keyword>
<feature type="transmembrane region" description="Helical" evidence="13">
    <location>
        <begin position="285"/>
        <end position="307"/>
    </location>
</feature>
<evidence type="ECO:0000256" key="2">
    <source>
        <dbReference type="ARBA" id="ARBA00022448"/>
    </source>
</evidence>
<dbReference type="InterPro" id="IPR000595">
    <property type="entry name" value="cNMP-bd_dom"/>
</dbReference>
<evidence type="ECO:0000256" key="13">
    <source>
        <dbReference type="SAM" id="Phobius"/>
    </source>
</evidence>
<feature type="region of interest" description="Disordered" evidence="12">
    <location>
        <begin position="189"/>
        <end position="213"/>
    </location>
</feature>
<dbReference type="PRINTS" id="PR01463">
    <property type="entry name" value="EAGCHANLFMLY"/>
</dbReference>
<evidence type="ECO:0000256" key="6">
    <source>
        <dbReference type="ARBA" id="ARBA00022882"/>
    </source>
</evidence>
<evidence type="ECO:0000256" key="3">
    <source>
        <dbReference type="ARBA" id="ARBA00022538"/>
    </source>
</evidence>
<dbReference type="CDD" id="cd00038">
    <property type="entry name" value="CAP_ED"/>
    <property type="match status" value="1"/>
</dbReference>
<dbReference type="SUPFAM" id="SSF51206">
    <property type="entry name" value="cAMP-binding domain-like"/>
    <property type="match status" value="1"/>
</dbReference>
<accession>A0AAE0BNF9</accession>
<keyword evidence="7" id="KW-0630">Potassium</keyword>
<evidence type="ECO:0000313" key="15">
    <source>
        <dbReference type="EMBL" id="KAK3239234.1"/>
    </source>
</evidence>
<dbReference type="GO" id="GO:0005886">
    <property type="term" value="C:plasma membrane"/>
    <property type="evidence" value="ECO:0007669"/>
    <property type="project" value="TreeGrafter"/>
</dbReference>
<reference evidence="15 16" key="1">
    <citation type="journal article" date="2015" name="Genome Biol. Evol.">
        <title>Comparative Genomics of a Bacterivorous Green Alga Reveals Evolutionary Causalities and Consequences of Phago-Mixotrophic Mode of Nutrition.</title>
        <authorList>
            <person name="Burns J.A."/>
            <person name="Paasch A."/>
            <person name="Narechania A."/>
            <person name="Kim E."/>
        </authorList>
    </citation>
    <scope>NUCLEOTIDE SEQUENCE [LARGE SCALE GENOMIC DNA]</scope>
    <source>
        <strain evidence="15 16">PLY_AMNH</strain>
    </source>
</reference>
<evidence type="ECO:0000256" key="11">
    <source>
        <dbReference type="ARBA" id="ARBA00023303"/>
    </source>
</evidence>
<dbReference type="GO" id="GO:0005249">
    <property type="term" value="F:voltage-gated potassium channel activity"/>
    <property type="evidence" value="ECO:0007669"/>
    <property type="project" value="InterPro"/>
</dbReference>
<evidence type="ECO:0000256" key="7">
    <source>
        <dbReference type="ARBA" id="ARBA00022958"/>
    </source>
</evidence>
<feature type="compositionally biased region" description="Basic and acidic residues" evidence="12">
    <location>
        <begin position="195"/>
        <end position="204"/>
    </location>
</feature>
<dbReference type="PANTHER" id="PTHR10217:SF435">
    <property type="entry name" value="POTASSIUM VOLTAGE-GATED CHANNEL PROTEIN EAG"/>
    <property type="match status" value="1"/>
</dbReference>
<dbReference type="Pfam" id="PF00520">
    <property type="entry name" value="Ion_trans"/>
    <property type="match status" value="1"/>
</dbReference>
<sequence>MSLPQEFCKPAVLDAPGCSGDCAGFARCGHLLALQREFPLSGPDGSPRVSLSDQRQNYAGTCASVRARLPFGMFESSQPATIARLQPLSYGAQERSASGEFDSVTPQPGMDATSIQDNSPGSPHYLGELTEETFSRQPALKRNTQARLLAVSTPTSSDADFSEAPPRRSTFIRTLSKVVSSFGAATPVAAVQEEEGPRASRETTKQAPGAIDSEDQRVNKRRALIVYDAVRDGSGLLQLKGLYIDPRSPFREKWDSLMFTFIVYTVLMIPYSIAFEPDRPPAIEILEAFIDAFFIMDIFLNFATAFYDSSGLLVANNRLIVQNYLKLWFYIDFAASIPIESFIALLGKSFANASNLSLLKATRLLRFGRVFKASSVKGGADRENLQRIITLVGSMSLILHWLTCVWHLVCTNSVESGLCDSELQETAFESYLISFYIVLVATLGDTVTVHSKQQLTLVVILSFFGSFMLAIVFGAMANLVQQLNKKQMEHTAATSSRNDLMCYLKVPGSLQERIRQYFQYMWLRGLQLPQRPLAYLRKGQWEGSGGDAGELPRTFEKGSSRRHGQKAESQAVNIDQRLNPKAVEVERSLEAQAVRAKAEVRRVSPQLPVACAWGERWRSVARGGGFQGKRQNGREPDCFDCGLNAARKEPDGHPAPAYLPPGPAAARTEPDGPAPSLPALRHLCATPPAQGLIARRQCDPPGAGVLPGMKGLVPSNFVEAHPDCSLVAEFVPSLSAAPRVVQAMNSTIALPGELLMKKGKHASGLFFISRGQCEILAAPGLRRRMIEYEARRSSVSASSTSRATRMWRKVRKSVDIKNKPEWGSLTRLVKIQMDAEENKENILEKRLKNMLQGKNANQTAEDSIGLFTGDCFGQISLLCNTPSAISVIATTFVDLHVLSSESFKEIVRENGMVAVQLRRMCADTALKRRHRLMVDTDLRDRDLVDELSQNLGNERWTLEVGQRLKEMLPDIVLECGTSTPDLEARQCLLSQTGELVHENGRCNHPVELVQGYYGVPVSGEEAYHCIHEQGNAEHTLDQMLHRLASSSKGRSSIYEPCGATLPRAGSLGFKVDGESPGTRYLRESLLVGVSCGAGALRLRTLTNPKDASFESLCSLAASACGLSSAKGCHLEARVPAMAGVVFMSCDADVHPLMHRLLQGDVSKSELADIFIDLVSRSTETGQHGEVTKQDAVPYRTPIASDAESSDEKISENYDHGQSSDLSRSLTVSEQELEVIKT</sequence>
<comment type="subcellular location">
    <subcellularLocation>
        <location evidence="1">Membrane</location>
        <topology evidence="1">Multi-pass membrane protein</topology>
    </subcellularLocation>
</comment>
<dbReference type="PROSITE" id="PS50042">
    <property type="entry name" value="CNMP_BINDING_3"/>
    <property type="match status" value="2"/>
</dbReference>
<dbReference type="AlphaFoldDB" id="A0AAE0BNF9"/>
<name>A0AAE0BNF9_9CHLO</name>
<evidence type="ECO:0000256" key="4">
    <source>
        <dbReference type="ARBA" id="ARBA00022692"/>
    </source>
</evidence>
<dbReference type="InterPro" id="IPR005821">
    <property type="entry name" value="Ion_trans_dom"/>
</dbReference>
<evidence type="ECO:0000259" key="14">
    <source>
        <dbReference type="PROSITE" id="PS50042"/>
    </source>
</evidence>
<evidence type="ECO:0000256" key="5">
    <source>
        <dbReference type="ARBA" id="ARBA00022826"/>
    </source>
</evidence>
<keyword evidence="11" id="KW-0407">Ion channel</keyword>
<feature type="transmembrane region" description="Helical" evidence="13">
    <location>
        <begin position="254"/>
        <end position="273"/>
    </location>
</feature>